<dbReference type="Pfam" id="PF07525">
    <property type="entry name" value="SOCS_box"/>
    <property type="match status" value="1"/>
</dbReference>
<keyword evidence="7" id="KW-0732">Signal</keyword>
<dbReference type="Gene3D" id="2.130.10.10">
    <property type="entry name" value="YVTN repeat-like/Quinoprotein amine dehydrogenase"/>
    <property type="match status" value="2"/>
</dbReference>
<dbReference type="InterPro" id="IPR001680">
    <property type="entry name" value="WD40_rpt"/>
</dbReference>
<dbReference type="InterPro" id="IPR036179">
    <property type="entry name" value="Ig-like_dom_sf"/>
</dbReference>
<dbReference type="GO" id="GO:0035556">
    <property type="term" value="P:intracellular signal transduction"/>
    <property type="evidence" value="ECO:0007669"/>
    <property type="project" value="InterPro"/>
</dbReference>
<gene>
    <name evidence="10" type="ORF">D4764_05G0002940</name>
</gene>
<reference evidence="10 11" key="1">
    <citation type="submission" date="2019-04" db="EMBL/GenBank/DDBJ databases">
        <title>Chromosome genome assembly for Takifugu flavidus.</title>
        <authorList>
            <person name="Xiao S."/>
        </authorList>
    </citation>
    <scope>NUCLEOTIDE SEQUENCE [LARGE SCALE GENOMIC DNA]</scope>
    <source>
        <strain evidence="10">HTHZ2018</strain>
        <tissue evidence="10">Muscle</tissue>
    </source>
</reference>
<evidence type="ECO:0000256" key="2">
    <source>
        <dbReference type="ARBA" id="ARBA00022574"/>
    </source>
</evidence>
<dbReference type="InterPro" id="IPR015943">
    <property type="entry name" value="WD40/YVTN_repeat-like_dom_sf"/>
</dbReference>
<dbReference type="Pfam" id="PF07679">
    <property type="entry name" value="I-set"/>
    <property type="match status" value="1"/>
</dbReference>
<dbReference type="PANTHER" id="PTHR15622">
    <property type="entry name" value="WD40 REPEAT PROTEIN"/>
    <property type="match status" value="1"/>
</dbReference>
<sequence>MILAALSFLHACLWTTAALSGEGSSDATLTVSPGDIVLLPCSSAGGLAPRSTTWARNGRELIRGGGPEQGALPGGERLSLLPDGTLNIAEVTPGDEGSYLCNATLQDNSTFLAQVRLRVTSDPGNLTTSISPASALSNGTLFVSRGSDVSFNCSTSSGSSRELAWAFRGAAASNGSLVSTSGPWLVFRIAAIQPGDQGLYVCSSLDNVTQQGVEASSELLVYCEYRTFEGDRNRSGLIIGARLLGRRLRQTPGVLSWVEHREDRTYASEVTDNLSLLLNRSSLSDGQKLTCVARHVALAPETGKSCTLTIRPPFPEGEPLAMAQEGDSITLTCTEATSAPPANTTWRKGLQQEDVTPGLKYALSEDGPALRLTIRNVSKDDEGVYFCRSENLLGVRELEVYLTVRTSSAYTGVIIGIFVAAVIVASPIVLAKSLYSNRHRVCLGRGVRQEDGGDVMNLVESDDEPVFQDAVPRLPPLTNGHQTTLVQIHRIPSSDQEDPEGPDPSPVQQEDTVETEEPETSNPTLLLELKTRRPPSLEGRAGCETWRVDFSPKGDWFAWSMGHGIVWVVAWPLDSVDSQNADTDRGDKSFSCGHPVWGLAFGPRPPKSSGGTPPSRAPTKGSSSLLLATGLENGIIKIWNVLTGEAVFDLHGHEGVVRDLVFPQNGTLTLISSSRDKTLRIWDLAHKGKRVQVLSGHKDWISCCSVSPDCSMIASVGRFDRMVCLWSLRSYTFIRNLTGGTRKTLYLLSSCDFSPDGALLATAAFSGSSWWIDLWDPYTAEKLATLIDYFEDYGQNQISSIQFSPDGLYLAIVTDDRALRIWEPGTKGMAMQTRADRQSNGLCCNYHPQGGVVATGTRDGHVRFWKTPVTLPSLRHLCRSSLRHSVSTHQIQPLPLPKRIIEYLTYRNIPEHLKTCCFSSEEEDWDG</sequence>
<dbReference type="SMART" id="SM00969">
    <property type="entry name" value="SOCS_box"/>
    <property type="match status" value="1"/>
</dbReference>
<evidence type="ECO:0000313" key="10">
    <source>
        <dbReference type="EMBL" id="TWW60204.1"/>
    </source>
</evidence>
<dbReference type="Pfam" id="PF00400">
    <property type="entry name" value="WD40"/>
    <property type="match status" value="4"/>
</dbReference>
<name>A0A5C6MXY5_9TELE</name>
<dbReference type="InterPro" id="IPR019775">
    <property type="entry name" value="WD40_repeat_CS"/>
</dbReference>
<feature type="repeat" description="WD" evidence="5">
    <location>
        <begin position="798"/>
        <end position="823"/>
    </location>
</feature>
<dbReference type="InterPro" id="IPR007110">
    <property type="entry name" value="Ig-like_dom"/>
</dbReference>
<dbReference type="Gene3D" id="1.10.750.20">
    <property type="entry name" value="SOCS box"/>
    <property type="match status" value="1"/>
</dbReference>
<keyword evidence="4" id="KW-0833">Ubl conjugation pathway</keyword>
<dbReference type="SUPFAM" id="SSF158235">
    <property type="entry name" value="SOCS box-like"/>
    <property type="match status" value="1"/>
</dbReference>
<dbReference type="GO" id="GO:0000209">
    <property type="term" value="P:protein polyubiquitination"/>
    <property type="evidence" value="ECO:0007669"/>
    <property type="project" value="TreeGrafter"/>
</dbReference>
<feature type="chain" id="PRO_5022966908" evidence="7">
    <location>
        <begin position="19"/>
        <end position="927"/>
    </location>
</feature>
<evidence type="ECO:0000313" key="11">
    <source>
        <dbReference type="Proteomes" id="UP000324091"/>
    </source>
</evidence>
<dbReference type="InterPro" id="IPR036322">
    <property type="entry name" value="WD40_repeat_dom_sf"/>
</dbReference>
<evidence type="ECO:0000256" key="4">
    <source>
        <dbReference type="ARBA" id="ARBA00022786"/>
    </source>
</evidence>
<feature type="region of interest" description="Disordered" evidence="6">
    <location>
        <begin position="601"/>
        <end position="621"/>
    </location>
</feature>
<evidence type="ECO:0000256" key="5">
    <source>
        <dbReference type="PROSITE-ProRule" id="PRU00221"/>
    </source>
</evidence>
<dbReference type="PROSITE" id="PS50835">
    <property type="entry name" value="IG_LIKE"/>
    <property type="match status" value="3"/>
</dbReference>
<dbReference type="PROSITE" id="PS50082">
    <property type="entry name" value="WD_REPEATS_2"/>
    <property type="match status" value="4"/>
</dbReference>
<dbReference type="CDD" id="cd03745">
    <property type="entry name" value="SOCS_WSB2_SWIP2"/>
    <property type="match status" value="1"/>
</dbReference>
<dbReference type="PROSITE" id="PS00678">
    <property type="entry name" value="WD_REPEATS_1"/>
    <property type="match status" value="1"/>
</dbReference>
<feature type="domain" description="SOCS box" evidence="8">
    <location>
        <begin position="873"/>
        <end position="910"/>
    </location>
</feature>
<dbReference type="InterPro" id="IPR003598">
    <property type="entry name" value="Ig_sub2"/>
</dbReference>
<comment type="pathway">
    <text evidence="1">Protein modification; protein ubiquitination.</text>
</comment>
<feature type="repeat" description="WD" evidence="5">
    <location>
        <begin position="650"/>
        <end position="684"/>
    </location>
</feature>
<evidence type="ECO:0000256" key="1">
    <source>
        <dbReference type="ARBA" id="ARBA00004906"/>
    </source>
</evidence>
<dbReference type="AlphaFoldDB" id="A0A5C6MXY5"/>
<dbReference type="PROSITE" id="PS50294">
    <property type="entry name" value="WD_REPEATS_REGION"/>
    <property type="match status" value="1"/>
</dbReference>
<protein>
    <submittedName>
        <fullName evidence="10">WD repeat and SOCS box-containing protein 2</fullName>
    </submittedName>
</protein>
<feature type="repeat" description="WD" evidence="5">
    <location>
        <begin position="846"/>
        <end position="866"/>
    </location>
</feature>
<dbReference type="PROSITE" id="PS50225">
    <property type="entry name" value="SOCS"/>
    <property type="match status" value="1"/>
</dbReference>
<dbReference type="Pfam" id="PF13927">
    <property type="entry name" value="Ig_3"/>
    <property type="match status" value="1"/>
</dbReference>
<feature type="repeat" description="WD" evidence="5">
    <location>
        <begin position="694"/>
        <end position="736"/>
    </location>
</feature>
<evidence type="ECO:0000256" key="3">
    <source>
        <dbReference type="ARBA" id="ARBA00022737"/>
    </source>
</evidence>
<keyword evidence="11" id="KW-1185">Reference proteome</keyword>
<dbReference type="Gene3D" id="2.60.40.10">
    <property type="entry name" value="Immunoglobulins"/>
    <property type="match status" value="2"/>
</dbReference>
<dbReference type="SMART" id="SM00253">
    <property type="entry name" value="SOCS"/>
    <property type="match status" value="1"/>
</dbReference>
<dbReference type="InterPro" id="IPR013098">
    <property type="entry name" value="Ig_I-set"/>
</dbReference>
<feature type="signal peptide" evidence="7">
    <location>
        <begin position="1"/>
        <end position="18"/>
    </location>
</feature>
<organism evidence="10 11">
    <name type="scientific">Takifugu flavidus</name>
    <name type="common">sansaifugu</name>
    <dbReference type="NCBI Taxonomy" id="433684"/>
    <lineage>
        <taxon>Eukaryota</taxon>
        <taxon>Metazoa</taxon>
        <taxon>Chordata</taxon>
        <taxon>Craniata</taxon>
        <taxon>Vertebrata</taxon>
        <taxon>Euteleostomi</taxon>
        <taxon>Actinopterygii</taxon>
        <taxon>Neopterygii</taxon>
        <taxon>Teleostei</taxon>
        <taxon>Neoteleostei</taxon>
        <taxon>Acanthomorphata</taxon>
        <taxon>Eupercaria</taxon>
        <taxon>Tetraodontiformes</taxon>
        <taxon>Tetradontoidea</taxon>
        <taxon>Tetraodontidae</taxon>
        <taxon>Takifugu</taxon>
    </lineage>
</organism>
<dbReference type="EMBL" id="RHFK02000018">
    <property type="protein sequence ID" value="TWW60204.1"/>
    <property type="molecule type" value="Genomic_DNA"/>
</dbReference>
<dbReference type="SMART" id="SM00320">
    <property type="entry name" value="WD40"/>
    <property type="match status" value="6"/>
</dbReference>
<evidence type="ECO:0000259" key="8">
    <source>
        <dbReference type="PROSITE" id="PS50225"/>
    </source>
</evidence>
<dbReference type="Proteomes" id="UP000324091">
    <property type="component" value="Chromosome 5"/>
</dbReference>
<dbReference type="InterPro" id="IPR013783">
    <property type="entry name" value="Ig-like_fold"/>
</dbReference>
<feature type="domain" description="Ig-like" evidence="9">
    <location>
        <begin position="312"/>
        <end position="403"/>
    </location>
</feature>
<dbReference type="SUPFAM" id="SSF48726">
    <property type="entry name" value="Immunoglobulin"/>
    <property type="match status" value="3"/>
</dbReference>
<dbReference type="UniPathway" id="UPA00143"/>
<dbReference type="PANTHER" id="PTHR15622:SF1">
    <property type="entry name" value="WD REPEAT AND SOCS BOX-CONTAINING PROTEIN 2"/>
    <property type="match status" value="1"/>
</dbReference>
<evidence type="ECO:0000256" key="6">
    <source>
        <dbReference type="SAM" id="MobiDB-lite"/>
    </source>
</evidence>
<feature type="domain" description="Ig-like" evidence="9">
    <location>
        <begin position="31"/>
        <end position="118"/>
    </location>
</feature>
<dbReference type="InterPro" id="IPR051983">
    <property type="entry name" value="WSB_SOCS-box_domain"/>
</dbReference>
<dbReference type="SMART" id="SM00409">
    <property type="entry name" value="IG"/>
    <property type="match status" value="3"/>
</dbReference>
<dbReference type="SUPFAM" id="SSF50978">
    <property type="entry name" value="WD40 repeat-like"/>
    <property type="match status" value="1"/>
</dbReference>
<evidence type="ECO:0000259" key="9">
    <source>
        <dbReference type="PROSITE" id="PS50835"/>
    </source>
</evidence>
<dbReference type="InterPro" id="IPR001496">
    <property type="entry name" value="SOCS_box"/>
</dbReference>
<feature type="region of interest" description="Disordered" evidence="6">
    <location>
        <begin position="492"/>
        <end position="540"/>
    </location>
</feature>
<evidence type="ECO:0000256" key="7">
    <source>
        <dbReference type="SAM" id="SignalP"/>
    </source>
</evidence>
<comment type="caution">
    <text evidence="10">The sequence shown here is derived from an EMBL/GenBank/DDBJ whole genome shotgun (WGS) entry which is preliminary data.</text>
</comment>
<keyword evidence="3" id="KW-0677">Repeat</keyword>
<keyword evidence="2 5" id="KW-0853">WD repeat</keyword>
<dbReference type="InterPro" id="IPR003599">
    <property type="entry name" value="Ig_sub"/>
</dbReference>
<dbReference type="SMART" id="SM00408">
    <property type="entry name" value="IGc2"/>
    <property type="match status" value="3"/>
</dbReference>
<proteinExistence type="predicted"/>
<feature type="domain" description="Ig-like" evidence="9">
    <location>
        <begin position="132"/>
        <end position="220"/>
    </location>
</feature>
<dbReference type="CDD" id="cd00200">
    <property type="entry name" value="WD40"/>
    <property type="match status" value="1"/>
</dbReference>
<accession>A0A5C6MXY5</accession>
<dbReference type="InterPro" id="IPR036036">
    <property type="entry name" value="SOCS_box-like_dom_sf"/>
</dbReference>